<evidence type="ECO:0000313" key="2">
    <source>
        <dbReference type="Proteomes" id="UP000818624"/>
    </source>
</evidence>
<proteinExistence type="predicted"/>
<protein>
    <submittedName>
        <fullName evidence="1">Uncharacterized protein</fullName>
    </submittedName>
</protein>
<keyword evidence="2" id="KW-1185">Reference proteome</keyword>
<reference evidence="1 2" key="1">
    <citation type="journal article" date="2020" name="Elife">
        <title>Loss of centromere function drives karyotype evolution in closely related Malassezia species.</title>
        <authorList>
            <person name="Sankaranarayanan S.R."/>
            <person name="Ianiri G."/>
            <person name="Coelho M.A."/>
            <person name="Reza M.H."/>
            <person name="Thimmappa B.C."/>
            <person name="Ganguly P."/>
            <person name="Vadnala R.N."/>
            <person name="Sun S."/>
            <person name="Siddharthan R."/>
            <person name="Tellgren-Roth C."/>
            <person name="Dawson T.L."/>
            <person name="Heitman J."/>
            <person name="Sanyal K."/>
        </authorList>
    </citation>
    <scope>NUCLEOTIDE SEQUENCE [LARGE SCALE GENOMIC DNA]</scope>
    <source>
        <strain evidence="1">CBS14141</strain>
    </source>
</reference>
<dbReference type="Proteomes" id="UP000818624">
    <property type="component" value="Chromosome 1"/>
</dbReference>
<accession>A0ABY8ENC7</accession>
<evidence type="ECO:0000313" key="1">
    <source>
        <dbReference type="EMBL" id="WFD47051.1"/>
    </source>
</evidence>
<organism evidence="1 2">
    <name type="scientific">Malassezia furfur</name>
    <name type="common">Pityriasis versicolor infection agent</name>
    <name type="synonym">Pityrosporum furfur</name>
    <dbReference type="NCBI Taxonomy" id="55194"/>
    <lineage>
        <taxon>Eukaryota</taxon>
        <taxon>Fungi</taxon>
        <taxon>Dikarya</taxon>
        <taxon>Basidiomycota</taxon>
        <taxon>Ustilaginomycotina</taxon>
        <taxon>Malasseziomycetes</taxon>
        <taxon>Malasseziales</taxon>
        <taxon>Malasseziaceae</taxon>
        <taxon>Malassezia</taxon>
    </lineage>
</organism>
<gene>
    <name evidence="1" type="ORF">GLX27_001697</name>
</gene>
<dbReference type="EMBL" id="CP046234">
    <property type="protein sequence ID" value="WFD47051.1"/>
    <property type="molecule type" value="Genomic_DNA"/>
</dbReference>
<name>A0ABY8ENC7_MALFU</name>
<sequence>MADELARVYKTDRERNRARKKRAGIEEFVATRQQFFDGEFDGCVEATHAAPSLRAPMSPIR</sequence>